<dbReference type="EMBL" id="CATOUU010000710">
    <property type="protein sequence ID" value="CAI9942984.1"/>
    <property type="molecule type" value="Genomic_DNA"/>
</dbReference>
<protein>
    <submittedName>
        <fullName evidence="2">Hypothetical_protein</fullName>
    </submittedName>
</protein>
<sequence length="283" mass="33353">MQYIRSWQVHKQLKLVSSAIGVDPMSKIALAELNSYSQFSFDTESIFSAVSILHLYPQIALQFKDYQWLYDNLSDLSLYDDGKRASQAYLQLIQTQQKFFQPINYITLINFEKRCQIDDPALLAECVSLLDLNDLVQFLSNNGLKITTQTIFSMLISLQNNENSQKLMFNEDIAPRFLYAIQNILTLSKDKIQFKNELLQFLKLCTQCQWLSELVQIRLEHVYQCLNEVTEDLLLFMIQRKKDQYLADVCRDNSTFMTFLFENCSESQFLEIYNYQIENQYEQ</sequence>
<gene>
    <name evidence="1" type="ORF">HINF_LOCUS30629</name>
    <name evidence="2" type="ORF">HINF_LOCUS39476</name>
</gene>
<comment type="caution">
    <text evidence="1">The sequence shown here is derived from an EMBL/GenBank/DDBJ whole genome shotgun (WGS) entry which is preliminary data.</text>
</comment>
<evidence type="ECO:0000313" key="3">
    <source>
        <dbReference type="Proteomes" id="UP001642409"/>
    </source>
</evidence>
<keyword evidence="3" id="KW-1185">Reference proteome</keyword>
<organism evidence="1">
    <name type="scientific">Hexamita inflata</name>
    <dbReference type="NCBI Taxonomy" id="28002"/>
    <lineage>
        <taxon>Eukaryota</taxon>
        <taxon>Metamonada</taxon>
        <taxon>Diplomonadida</taxon>
        <taxon>Hexamitidae</taxon>
        <taxon>Hexamitinae</taxon>
        <taxon>Hexamita</taxon>
    </lineage>
</organism>
<proteinExistence type="predicted"/>
<reference evidence="1" key="1">
    <citation type="submission" date="2023-06" db="EMBL/GenBank/DDBJ databases">
        <authorList>
            <person name="Kurt Z."/>
        </authorList>
    </citation>
    <scope>NUCLEOTIDE SEQUENCE</scope>
</reference>
<accession>A0AA86U6J6</accession>
<name>A0AA86U6J6_9EUKA</name>
<evidence type="ECO:0000313" key="2">
    <source>
        <dbReference type="EMBL" id="CAL6042200.1"/>
    </source>
</evidence>
<reference evidence="2 3" key="2">
    <citation type="submission" date="2024-07" db="EMBL/GenBank/DDBJ databases">
        <authorList>
            <person name="Akdeniz Z."/>
        </authorList>
    </citation>
    <scope>NUCLEOTIDE SEQUENCE [LARGE SCALE GENOMIC DNA]</scope>
</reference>
<dbReference type="EMBL" id="CAXDID020000153">
    <property type="protein sequence ID" value="CAL6042200.1"/>
    <property type="molecule type" value="Genomic_DNA"/>
</dbReference>
<dbReference type="Proteomes" id="UP001642409">
    <property type="component" value="Unassembled WGS sequence"/>
</dbReference>
<dbReference type="AlphaFoldDB" id="A0AA86U6J6"/>
<evidence type="ECO:0000313" key="1">
    <source>
        <dbReference type="EMBL" id="CAI9942984.1"/>
    </source>
</evidence>